<dbReference type="Proteomes" id="UP000541347">
    <property type="component" value="Unassembled WGS sequence"/>
</dbReference>
<gene>
    <name evidence="1" type="ORF">GWI71_06490</name>
</gene>
<evidence type="ECO:0000313" key="2">
    <source>
        <dbReference type="Proteomes" id="UP000541347"/>
    </source>
</evidence>
<evidence type="ECO:0000313" key="1">
    <source>
        <dbReference type="EMBL" id="NBN63324.1"/>
    </source>
</evidence>
<proteinExistence type="predicted"/>
<dbReference type="EMBL" id="JAABLP010000002">
    <property type="protein sequence ID" value="NBN63324.1"/>
    <property type="molecule type" value="Genomic_DNA"/>
</dbReference>
<dbReference type="RefSeq" id="WP_161675138.1">
    <property type="nucleotide sequence ID" value="NZ_JAABLP010000002.1"/>
</dbReference>
<name>A0ABW9ZFX0_9HYPH</name>
<sequence>MSDNVQLTHQKMEKILRLFDEALPPFSGFERYTPVSILKEIGAFSDQDAQQFSFIIRRMREAVCLRQPLEADEQKQVEQLLAHVATWKKLNRITDPARPILRLGDKKHLRLAHAVADDILSGGRIHAGGRERGRDSLSLGGRFLVYGEKVASFNASLPVSSRGRGYLAISFPSFDKEGAQHQIGDMDLLADRVFKEVGIMGYLRNFVPELLLADMEYDGWGEEKVRLFGKFISACIEALSAQH</sequence>
<protein>
    <submittedName>
        <fullName evidence="1">Uncharacterized protein</fullName>
    </submittedName>
</protein>
<comment type="caution">
    <text evidence="1">The sequence shown here is derived from an EMBL/GenBank/DDBJ whole genome shotgun (WGS) entry which is preliminary data.</text>
</comment>
<reference evidence="1 2" key="1">
    <citation type="submission" date="2020-01" db="EMBL/GenBank/DDBJ databases">
        <authorList>
            <person name="Peng S.Y."/>
            <person name="Li J."/>
            <person name="Wang M."/>
            <person name="Wang L."/>
            <person name="Wang C.Q."/>
            <person name="Wang J.R."/>
        </authorList>
    </citation>
    <scope>NUCLEOTIDE SEQUENCE [LARGE SCALE GENOMIC DNA]</scope>
    <source>
        <strain evidence="1 2">XCT-34</strain>
    </source>
</reference>
<keyword evidence="2" id="KW-1185">Reference proteome</keyword>
<accession>A0ABW9ZFX0</accession>
<organism evidence="1 2">
    <name type="scientific">Pannonibacter tanglangensis</name>
    <dbReference type="NCBI Taxonomy" id="2750084"/>
    <lineage>
        <taxon>Bacteria</taxon>
        <taxon>Pseudomonadati</taxon>
        <taxon>Pseudomonadota</taxon>
        <taxon>Alphaproteobacteria</taxon>
        <taxon>Hyphomicrobiales</taxon>
        <taxon>Stappiaceae</taxon>
        <taxon>Pannonibacter</taxon>
    </lineage>
</organism>